<accession>A0ABR0Q1E7</accession>
<evidence type="ECO:0000313" key="1">
    <source>
        <dbReference type="EMBL" id="KAK5832882.1"/>
    </source>
</evidence>
<organism evidence="1 2">
    <name type="scientific">Gossypium arboreum</name>
    <name type="common">Tree cotton</name>
    <name type="synonym">Gossypium nanking</name>
    <dbReference type="NCBI Taxonomy" id="29729"/>
    <lineage>
        <taxon>Eukaryota</taxon>
        <taxon>Viridiplantae</taxon>
        <taxon>Streptophyta</taxon>
        <taxon>Embryophyta</taxon>
        <taxon>Tracheophyta</taxon>
        <taxon>Spermatophyta</taxon>
        <taxon>Magnoliopsida</taxon>
        <taxon>eudicotyledons</taxon>
        <taxon>Gunneridae</taxon>
        <taxon>Pentapetalae</taxon>
        <taxon>rosids</taxon>
        <taxon>malvids</taxon>
        <taxon>Malvales</taxon>
        <taxon>Malvaceae</taxon>
        <taxon>Malvoideae</taxon>
        <taxon>Gossypium</taxon>
    </lineage>
</organism>
<dbReference type="EMBL" id="JARKNE010000005">
    <property type="protein sequence ID" value="KAK5832882.1"/>
    <property type="molecule type" value="Genomic_DNA"/>
</dbReference>
<evidence type="ECO:0000313" key="2">
    <source>
        <dbReference type="Proteomes" id="UP001358586"/>
    </source>
</evidence>
<reference evidence="1 2" key="1">
    <citation type="submission" date="2023-03" db="EMBL/GenBank/DDBJ databases">
        <title>WGS of Gossypium arboreum.</title>
        <authorList>
            <person name="Yu D."/>
        </authorList>
    </citation>
    <scope>NUCLEOTIDE SEQUENCE [LARGE SCALE GENOMIC DNA]</scope>
    <source>
        <tissue evidence="1">Leaf</tissue>
    </source>
</reference>
<gene>
    <name evidence="1" type="ORF">PVK06_016689</name>
</gene>
<proteinExistence type="predicted"/>
<comment type="caution">
    <text evidence="1">The sequence shown here is derived from an EMBL/GenBank/DDBJ whole genome shotgun (WGS) entry which is preliminary data.</text>
</comment>
<keyword evidence="2" id="KW-1185">Reference proteome</keyword>
<sequence>MGNRREATSVVTSTLMGLIDDSFNENKEDMYGSDVSNRIGVKVWRLDSAHKSDSDGQNWPEFNLENDMSNPRLKVVSKDVCLFAACKDGYRAGCRRIADTRHCVRHLHANFKKAGFQTKELKCLLRKAGRASTTSDFKDVMDELRKTNQHAYDW</sequence>
<name>A0ABR0Q1E7_GOSAR</name>
<protein>
    <submittedName>
        <fullName evidence="1">Uncharacterized protein</fullName>
    </submittedName>
</protein>
<dbReference type="Proteomes" id="UP001358586">
    <property type="component" value="Chromosome 5"/>
</dbReference>